<feature type="transmembrane region" description="Helical" evidence="6">
    <location>
        <begin position="66"/>
        <end position="85"/>
    </location>
</feature>
<gene>
    <name evidence="7" type="ORF">MYAM1_003961</name>
</gene>
<evidence type="ECO:0000256" key="4">
    <source>
        <dbReference type="ARBA" id="ARBA00023136"/>
    </source>
</evidence>
<keyword evidence="8" id="KW-1185">Reference proteome</keyword>
<name>A0AAJ5YXS3_9BASI</name>
<evidence type="ECO:0000313" key="7">
    <source>
        <dbReference type="EMBL" id="WFD01199.1"/>
    </source>
</evidence>
<dbReference type="SUPFAM" id="SSF103473">
    <property type="entry name" value="MFS general substrate transporter"/>
    <property type="match status" value="1"/>
</dbReference>
<evidence type="ECO:0000256" key="1">
    <source>
        <dbReference type="ARBA" id="ARBA00004141"/>
    </source>
</evidence>
<comment type="subcellular location">
    <subcellularLocation>
        <location evidence="1">Membrane</location>
        <topology evidence="1">Multi-pass membrane protein</topology>
    </subcellularLocation>
</comment>
<proteinExistence type="predicted"/>
<feature type="transmembrane region" description="Helical" evidence="6">
    <location>
        <begin position="307"/>
        <end position="333"/>
    </location>
</feature>
<feature type="region of interest" description="Disordered" evidence="5">
    <location>
        <begin position="511"/>
        <end position="539"/>
    </location>
</feature>
<dbReference type="PANTHER" id="PTHR23502">
    <property type="entry name" value="MAJOR FACILITATOR SUPERFAMILY"/>
    <property type="match status" value="1"/>
</dbReference>
<keyword evidence="3 6" id="KW-1133">Transmembrane helix</keyword>
<feature type="transmembrane region" description="Helical" evidence="6">
    <location>
        <begin position="229"/>
        <end position="249"/>
    </location>
</feature>
<dbReference type="Gene3D" id="1.20.1250.20">
    <property type="entry name" value="MFS general substrate transporter like domains"/>
    <property type="match status" value="1"/>
</dbReference>
<keyword evidence="4 6" id="KW-0472">Membrane</keyword>
<dbReference type="InterPro" id="IPR036259">
    <property type="entry name" value="MFS_trans_sf"/>
</dbReference>
<feature type="transmembrane region" description="Helical" evidence="6">
    <location>
        <begin position="416"/>
        <end position="437"/>
    </location>
</feature>
<evidence type="ECO:0000256" key="3">
    <source>
        <dbReference type="ARBA" id="ARBA00022989"/>
    </source>
</evidence>
<feature type="transmembrane region" description="Helical" evidence="6">
    <location>
        <begin position="345"/>
        <end position="365"/>
    </location>
</feature>
<feature type="transmembrane region" description="Helical" evidence="6">
    <location>
        <begin position="386"/>
        <end position="404"/>
    </location>
</feature>
<dbReference type="EMBL" id="CP119949">
    <property type="protein sequence ID" value="WFD01199.1"/>
    <property type="molecule type" value="Genomic_DNA"/>
</dbReference>
<sequence length="539" mass="60105">MTSFFHDTAFADLLHVLSRGKLFKSEARVGAPDDPDTYMSRDKDTGEIIVGWDGEDDPANPYNWSFAYKTYVTCLLFLMTMTVYMGSSIVSPGQQDLAEYFGVSETVAALSLTLFILGYGTGPLLLSPITEISWVGRNGPYILGLGLFSVMQIPNALVNNIGGYMVLRYLSGFLGGPVLTTGGASVGDMWSIEDGFMNALAFWDLGACGSPTFGPLVSGYAADKLGWRWTIWPLLCMNFLTWIVLFFTLPETSGETILTRRARQLRKQTGCSLYRSRGELKDRQFTLSGLLLDTFYRPLQLTVTEPVLLCSNVYCAYIYGLLYCFFDAFPLTFQGNHGFSQGANGVAYCGGFVGCAVVYLGYCFYNQKYVLPRYTGGNWKPEYRMQPAFVGGVFFPISMFWFGWTSFASVHWIWPILAYSVFMGAIYLIFQGFFAYLGENFPRYLASVYTSNGLFRSFAGGAFPLFSTAMFKKLTLQGGCSLLGGLAALLYPITILFYFYGEKLREMSKRTGDEPREMKGVIDSRHSESKDELDGHILP</sequence>
<evidence type="ECO:0000256" key="2">
    <source>
        <dbReference type="ARBA" id="ARBA00022692"/>
    </source>
</evidence>
<accession>A0AAJ5YXS3</accession>
<dbReference type="GO" id="GO:0005886">
    <property type="term" value="C:plasma membrane"/>
    <property type="evidence" value="ECO:0007669"/>
    <property type="project" value="TreeGrafter"/>
</dbReference>
<dbReference type="GO" id="GO:0015244">
    <property type="term" value="F:fluconazole transmembrane transporter activity"/>
    <property type="evidence" value="ECO:0007669"/>
    <property type="project" value="TreeGrafter"/>
</dbReference>
<dbReference type="PANTHER" id="PTHR23502:SF23">
    <property type="entry name" value="FLUCONAZOLE RESISTANCE PROTEIN 1"/>
    <property type="match status" value="1"/>
</dbReference>
<feature type="transmembrane region" description="Helical" evidence="6">
    <location>
        <begin position="170"/>
        <end position="192"/>
    </location>
</feature>
<feature type="transmembrane region" description="Helical" evidence="6">
    <location>
        <begin position="139"/>
        <end position="158"/>
    </location>
</feature>
<dbReference type="AlphaFoldDB" id="A0AAJ5YXS3"/>
<evidence type="ECO:0000256" key="5">
    <source>
        <dbReference type="SAM" id="MobiDB-lite"/>
    </source>
</evidence>
<feature type="transmembrane region" description="Helical" evidence="6">
    <location>
        <begin position="482"/>
        <end position="500"/>
    </location>
</feature>
<dbReference type="InterPro" id="IPR011701">
    <property type="entry name" value="MFS"/>
</dbReference>
<feature type="transmembrane region" description="Helical" evidence="6">
    <location>
        <begin position="449"/>
        <end position="470"/>
    </location>
</feature>
<evidence type="ECO:0000313" key="8">
    <source>
        <dbReference type="Proteomes" id="UP001219567"/>
    </source>
</evidence>
<keyword evidence="2 6" id="KW-0812">Transmembrane</keyword>
<reference evidence="7 8" key="1">
    <citation type="submission" date="2023-03" db="EMBL/GenBank/DDBJ databases">
        <title>Mating type loci evolution in Malassezia.</title>
        <authorList>
            <person name="Coelho M.A."/>
        </authorList>
    </citation>
    <scope>NUCLEOTIDE SEQUENCE [LARGE SCALE GENOMIC DNA]</scope>
    <source>
        <strain evidence="7 8">CBS 9725</strain>
    </source>
</reference>
<dbReference type="GO" id="GO:1990961">
    <property type="term" value="P:xenobiotic detoxification by transmembrane export across the plasma membrane"/>
    <property type="evidence" value="ECO:0007669"/>
    <property type="project" value="TreeGrafter"/>
</dbReference>
<protein>
    <submittedName>
        <fullName evidence="7">Uncharacterized protein</fullName>
    </submittedName>
</protein>
<dbReference type="FunFam" id="1.20.1250.20:FF:000011">
    <property type="entry name" value="MFS multidrug transporter, putative"/>
    <property type="match status" value="1"/>
</dbReference>
<feature type="transmembrane region" description="Helical" evidence="6">
    <location>
        <begin position="97"/>
        <end position="119"/>
    </location>
</feature>
<dbReference type="CDD" id="cd17323">
    <property type="entry name" value="MFS_Tpo1_MDR_like"/>
    <property type="match status" value="1"/>
</dbReference>
<dbReference type="Proteomes" id="UP001219567">
    <property type="component" value="Chromosome 7"/>
</dbReference>
<dbReference type="Pfam" id="PF07690">
    <property type="entry name" value="MFS_1"/>
    <property type="match status" value="1"/>
</dbReference>
<evidence type="ECO:0000256" key="6">
    <source>
        <dbReference type="SAM" id="Phobius"/>
    </source>
</evidence>
<organism evidence="7 8">
    <name type="scientific">Malassezia yamatoensis</name>
    <dbReference type="NCBI Taxonomy" id="253288"/>
    <lineage>
        <taxon>Eukaryota</taxon>
        <taxon>Fungi</taxon>
        <taxon>Dikarya</taxon>
        <taxon>Basidiomycota</taxon>
        <taxon>Ustilaginomycotina</taxon>
        <taxon>Malasseziomycetes</taxon>
        <taxon>Malasseziales</taxon>
        <taxon>Malasseziaceae</taxon>
        <taxon>Malassezia</taxon>
    </lineage>
</organism>